<reference evidence="7" key="1">
    <citation type="journal article" date="2023" name="Microbiol Resour">
        <title>Genome Sequences of Rhodoplanes serenus and Two Thermotolerant Strains, Rhodoplanes tepidamans and 'Rhodoplanes cryptolactis,' Further Refine the Genus.</title>
        <authorList>
            <person name="Rayyan A.A."/>
            <person name="Kyndt J.A."/>
        </authorList>
    </citation>
    <scope>NUCLEOTIDE SEQUENCE</scope>
    <source>
        <strain evidence="7">DSM 9987</strain>
    </source>
</reference>
<evidence type="ECO:0000259" key="6">
    <source>
        <dbReference type="PROSITE" id="PS50850"/>
    </source>
</evidence>
<keyword evidence="4 5" id="KW-0472">Membrane</keyword>
<dbReference type="RefSeq" id="WP_272779031.1">
    <property type="nucleotide sequence ID" value="NZ_JAQQLI010000039.1"/>
</dbReference>
<accession>A0ABT5JFJ9</accession>
<dbReference type="Proteomes" id="UP001165652">
    <property type="component" value="Unassembled WGS sequence"/>
</dbReference>
<feature type="transmembrane region" description="Helical" evidence="5">
    <location>
        <begin position="167"/>
        <end position="189"/>
    </location>
</feature>
<dbReference type="SUPFAM" id="SSF103473">
    <property type="entry name" value="MFS general substrate transporter"/>
    <property type="match status" value="1"/>
</dbReference>
<comment type="caution">
    <text evidence="7">The sequence shown here is derived from an EMBL/GenBank/DDBJ whole genome shotgun (WGS) entry which is preliminary data.</text>
</comment>
<feature type="transmembrane region" description="Helical" evidence="5">
    <location>
        <begin position="392"/>
        <end position="412"/>
    </location>
</feature>
<feature type="transmembrane region" description="Helical" evidence="5">
    <location>
        <begin position="302"/>
        <end position="324"/>
    </location>
</feature>
<dbReference type="PRINTS" id="PR01035">
    <property type="entry name" value="TCRTETA"/>
</dbReference>
<name>A0ABT5JFJ9_RHOTP</name>
<keyword evidence="2 5" id="KW-0812">Transmembrane</keyword>
<evidence type="ECO:0000256" key="4">
    <source>
        <dbReference type="ARBA" id="ARBA00023136"/>
    </source>
</evidence>
<dbReference type="InterPro" id="IPR011701">
    <property type="entry name" value="MFS"/>
</dbReference>
<protein>
    <submittedName>
        <fullName evidence="7">MFS transporter</fullName>
    </submittedName>
</protein>
<evidence type="ECO:0000313" key="7">
    <source>
        <dbReference type="EMBL" id="MDC7788193.1"/>
    </source>
</evidence>
<dbReference type="EMBL" id="JAQQLI010000039">
    <property type="protein sequence ID" value="MDC7788193.1"/>
    <property type="molecule type" value="Genomic_DNA"/>
</dbReference>
<reference evidence="7" key="2">
    <citation type="submission" date="2023-02" db="EMBL/GenBank/DDBJ databases">
        <authorList>
            <person name="Rayyan A."/>
            <person name="Meyer T."/>
            <person name="Kyndt J.A."/>
        </authorList>
    </citation>
    <scope>NUCLEOTIDE SEQUENCE</scope>
    <source>
        <strain evidence="7">DSM 9987</strain>
    </source>
</reference>
<keyword evidence="8" id="KW-1185">Reference proteome</keyword>
<evidence type="ECO:0000256" key="2">
    <source>
        <dbReference type="ARBA" id="ARBA00022692"/>
    </source>
</evidence>
<feature type="transmembrane region" description="Helical" evidence="5">
    <location>
        <begin position="267"/>
        <end position="290"/>
    </location>
</feature>
<dbReference type="InterPro" id="IPR036259">
    <property type="entry name" value="MFS_trans_sf"/>
</dbReference>
<feature type="transmembrane region" description="Helical" evidence="5">
    <location>
        <begin position="122"/>
        <end position="146"/>
    </location>
</feature>
<organism evidence="7 8">
    <name type="scientific">Rhodoplanes tepidamans</name>
    <name type="common">Rhodoplanes cryptolactis</name>
    <dbReference type="NCBI Taxonomy" id="200616"/>
    <lineage>
        <taxon>Bacteria</taxon>
        <taxon>Pseudomonadati</taxon>
        <taxon>Pseudomonadota</taxon>
        <taxon>Alphaproteobacteria</taxon>
        <taxon>Hyphomicrobiales</taxon>
        <taxon>Nitrobacteraceae</taxon>
        <taxon>Rhodoplanes</taxon>
    </lineage>
</organism>
<evidence type="ECO:0000256" key="3">
    <source>
        <dbReference type="ARBA" id="ARBA00022989"/>
    </source>
</evidence>
<dbReference type="Pfam" id="PF07690">
    <property type="entry name" value="MFS_1"/>
    <property type="match status" value="1"/>
</dbReference>
<feature type="transmembrane region" description="Helical" evidence="5">
    <location>
        <begin position="65"/>
        <end position="84"/>
    </location>
</feature>
<feature type="transmembrane region" description="Helical" evidence="5">
    <location>
        <begin position="330"/>
        <end position="351"/>
    </location>
</feature>
<feature type="transmembrane region" description="Helical" evidence="5">
    <location>
        <begin position="195"/>
        <end position="215"/>
    </location>
</feature>
<keyword evidence="3 5" id="KW-1133">Transmembrane helix</keyword>
<dbReference type="PROSITE" id="PS50850">
    <property type="entry name" value="MFS"/>
    <property type="match status" value="1"/>
</dbReference>
<feature type="transmembrane region" description="Helical" evidence="5">
    <location>
        <begin position="33"/>
        <end position="53"/>
    </location>
</feature>
<feature type="transmembrane region" description="Helical" evidence="5">
    <location>
        <begin position="363"/>
        <end position="386"/>
    </location>
</feature>
<dbReference type="PANTHER" id="PTHR23546:SF1">
    <property type="entry name" value="MEMBRANE PROTEIN"/>
    <property type="match status" value="1"/>
</dbReference>
<comment type="subcellular location">
    <subcellularLocation>
        <location evidence="1">Membrane</location>
        <topology evidence="1">Multi-pass membrane protein</topology>
    </subcellularLocation>
</comment>
<feature type="domain" description="Major facilitator superfamily (MFS) profile" evidence="6">
    <location>
        <begin position="30"/>
        <end position="416"/>
    </location>
</feature>
<evidence type="ECO:0000313" key="8">
    <source>
        <dbReference type="Proteomes" id="UP001165652"/>
    </source>
</evidence>
<sequence>MTDATSLPASDAAAVEAAAVPHDADAARQAKPVVFLGVFACYLGMTVILPIVSPLVRELGLSESQGGWMVSIGAVAVALASTGWGRWSDRVGRRPVILAGFAGLAASYAVFTASALAGLSGVLAGTALFAALVAGRALVGAFVPAVPTAAQAYMADVTDAAGRSGGMALIGAANGMAMVLGPALGGLLLLGGLMWPLYAATLLPLASLVLVTALLRRTAPRPAAVPERLPPWRAGLWPWLLVGLAVMTAIVTLQINAGFFLQDRLGLTALATARTLAVALTLTGLALLVVQALQMRLRWPAVRLVAVGLPVLVAGVVALLLAGASPWGCYAAFVLIGLGAGLILPGYMAGASLAVSETLQGSVAGLASAVQGAGMIVAPVVTTRLYEIDAALPFWLIVAVLAVALVVWAGALRIRPARGGDADGHP</sequence>
<feature type="transmembrane region" description="Helical" evidence="5">
    <location>
        <begin position="236"/>
        <end position="261"/>
    </location>
</feature>
<feature type="transmembrane region" description="Helical" evidence="5">
    <location>
        <begin position="96"/>
        <end position="116"/>
    </location>
</feature>
<proteinExistence type="predicted"/>
<dbReference type="InterPro" id="IPR020846">
    <property type="entry name" value="MFS_dom"/>
</dbReference>
<dbReference type="InterPro" id="IPR001958">
    <property type="entry name" value="Tet-R_TetA/multi-R_MdtG-like"/>
</dbReference>
<gene>
    <name evidence="7" type="ORF">PQJ73_21090</name>
</gene>
<dbReference type="Gene3D" id="1.20.1250.20">
    <property type="entry name" value="MFS general substrate transporter like domains"/>
    <property type="match status" value="1"/>
</dbReference>
<dbReference type="PANTHER" id="PTHR23546">
    <property type="entry name" value="TRANSPORT PROTEIN"/>
    <property type="match status" value="1"/>
</dbReference>
<evidence type="ECO:0000256" key="1">
    <source>
        <dbReference type="ARBA" id="ARBA00004141"/>
    </source>
</evidence>
<evidence type="ECO:0000256" key="5">
    <source>
        <dbReference type="SAM" id="Phobius"/>
    </source>
</evidence>